<proteinExistence type="predicted"/>
<evidence type="ECO:0000256" key="1">
    <source>
        <dbReference type="ARBA" id="ARBA00011982"/>
    </source>
</evidence>
<dbReference type="AlphaFoldDB" id="A0AAP0X632"/>
<gene>
    <name evidence="7" type="ORF">L1049_020530</name>
</gene>
<dbReference type="PANTHER" id="PTHR32009">
    <property type="entry name" value="TMV RESISTANCE PROTEIN N-LIKE"/>
    <property type="match status" value="1"/>
</dbReference>
<feature type="domain" description="TIR" evidence="6">
    <location>
        <begin position="19"/>
        <end position="187"/>
    </location>
</feature>
<sequence>MAACIVEMDCEGNRNPLGREYEVFLSFCGDDTRKGFADMLYHDLDSAEIRTFRDSEKLHVGKAIGSELLKAIRESKISISIFSKNYASRKWCLRELVQMVECQKEPLEQKIFPIFYDVKPDDVKHQTRSYEEAFCGHTEVFDENTIHGWKRALREVGYFKGWELDKETKGHEGELIKKIVSKVCMVGVEEESHVSVDAPLLKFNPHDKLLVDERLLQMGAAGSDNLSTFPAEREIFCRDDNKSRTSVGWVPEMSHENLEGMDAATDTTVLQFKNCGGGGQGRDAGFSEPGSSVGLVANMKAETVELIGMTFCKKPPTIDWTDGIENALLLPTIPNRPFCRDEESYEGTSGRASDKFLPFFGGDCQEEKDFHDNCYGNTEFNFHQEAIMGVPTHYLNNGSCLYLLTPVFSPPSADCVHKWLFHNERGVSTEKFNGVSVEPSSLKGSSGSLIGSQGFMADACNKPLPESVSVSHVKPILHQLNQQNHGNINAEMNHFCNEVTTLPQREGNITKVKECNSSSQDISQISGPDGKSKPTPLSQIGFRDPASVGGGKQLTLLSIEVLAESRGDLWPDPQFDAIHVITVAIQDDDDSIPVVYVLLRSDAGSYHRMMMI</sequence>
<comment type="catalytic activity">
    <reaction evidence="4">
        <text>NAD(+) + H2O = ADP-D-ribose + nicotinamide + H(+)</text>
        <dbReference type="Rhea" id="RHEA:16301"/>
        <dbReference type="ChEBI" id="CHEBI:15377"/>
        <dbReference type="ChEBI" id="CHEBI:15378"/>
        <dbReference type="ChEBI" id="CHEBI:17154"/>
        <dbReference type="ChEBI" id="CHEBI:57540"/>
        <dbReference type="ChEBI" id="CHEBI:57967"/>
        <dbReference type="EC" id="3.2.2.6"/>
    </reaction>
    <physiologicalReaction direction="left-to-right" evidence="4">
        <dbReference type="Rhea" id="RHEA:16302"/>
    </physiologicalReaction>
</comment>
<comment type="caution">
    <text evidence="7">The sequence shown here is derived from an EMBL/GenBank/DDBJ whole genome shotgun (WGS) entry which is preliminary data.</text>
</comment>
<keyword evidence="2" id="KW-0378">Hydrolase</keyword>
<dbReference type="Gene3D" id="3.40.50.10140">
    <property type="entry name" value="Toll/interleukin-1 receptor homology (TIR) domain"/>
    <property type="match status" value="1"/>
</dbReference>
<dbReference type="EC" id="3.2.2.6" evidence="1"/>
<evidence type="ECO:0000256" key="5">
    <source>
        <dbReference type="SAM" id="MobiDB-lite"/>
    </source>
</evidence>
<dbReference type="PROSITE" id="PS50104">
    <property type="entry name" value="TIR"/>
    <property type="match status" value="1"/>
</dbReference>
<name>A0AAP0X632_LIQFO</name>
<evidence type="ECO:0000256" key="3">
    <source>
        <dbReference type="ARBA" id="ARBA00023027"/>
    </source>
</evidence>
<evidence type="ECO:0000313" key="7">
    <source>
        <dbReference type="EMBL" id="KAK9292556.1"/>
    </source>
</evidence>
<keyword evidence="8" id="KW-1185">Reference proteome</keyword>
<evidence type="ECO:0000259" key="6">
    <source>
        <dbReference type="PROSITE" id="PS50104"/>
    </source>
</evidence>
<accession>A0AAP0X632</accession>
<evidence type="ECO:0000256" key="4">
    <source>
        <dbReference type="ARBA" id="ARBA00047304"/>
    </source>
</evidence>
<evidence type="ECO:0000256" key="2">
    <source>
        <dbReference type="ARBA" id="ARBA00022801"/>
    </source>
</evidence>
<feature type="compositionally biased region" description="Polar residues" evidence="5">
    <location>
        <begin position="515"/>
        <end position="526"/>
    </location>
</feature>
<dbReference type="SUPFAM" id="SSF52200">
    <property type="entry name" value="Toll/Interleukin receptor TIR domain"/>
    <property type="match status" value="1"/>
</dbReference>
<dbReference type="GO" id="GO:0007165">
    <property type="term" value="P:signal transduction"/>
    <property type="evidence" value="ECO:0007669"/>
    <property type="project" value="InterPro"/>
</dbReference>
<dbReference type="GO" id="GO:0061809">
    <property type="term" value="F:NAD+ nucleosidase activity, cyclic ADP-ribose generating"/>
    <property type="evidence" value="ECO:0007669"/>
    <property type="project" value="UniProtKB-EC"/>
</dbReference>
<dbReference type="FunFam" id="3.40.50.10140:FF:000007">
    <property type="entry name" value="Disease resistance protein (TIR-NBS-LRR class)"/>
    <property type="match status" value="1"/>
</dbReference>
<dbReference type="EMBL" id="JBBPBK010000001">
    <property type="protein sequence ID" value="KAK9292556.1"/>
    <property type="molecule type" value="Genomic_DNA"/>
</dbReference>
<keyword evidence="3" id="KW-0520">NAD</keyword>
<dbReference type="PANTHER" id="PTHR32009:SF39">
    <property type="entry name" value="TIR DOMAIN-CONTAINING PROTEIN"/>
    <property type="match status" value="1"/>
</dbReference>
<feature type="region of interest" description="Disordered" evidence="5">
    <location>
        <begin position="514"/>
        <end position="535"/>
    </location>
</feature>
<dbReference type="InterPro" id="IPR035897">
    <property type="entry name" value="Toll_tir_struct_dom_sf"/>
</dbReference>
<dbReference type="InterPro" id="IPR000157">
    <property type="entry name" value="TIR_dom"/>
</dbReference>
<dbReference type="Proteomes" id="UP001415857">
    <property type="component" value="Unassembled WGS sequence"/>
</dbReference>
<dbReference type="Pfam" id="PF01582">
    <property type="entry name" value="TIR"/>
    <property type="match status" value="1"/>
</dbReference>
<protein>
    <recommendedName>
        <fullName evidence="1">ADP-ribosyl cyclase/cyclic ADP-ribose hydrolase</fullName>
        <ecNumber evidence="1">3.2.2.6</ecNumber>
    </recommendedName>
</protein>
<dbReference type="SMART" id="SM00255">
    <property type="entry name" value="TIR"/>
    <property type="match status" value="1"/>
</dbReference>
<reference evidence="7 8" key="1">
    <citation type="journal article" date="2024" name="Plant J.">
        <title>Genome sequences and population genomics reveal climatic adaptation and genomic divergence between two closely related sweetgum species.</title>
        <authorList>
            <person name="Xu W.Q."/>
            <person name="Ren C.Q."/>
            <person name="Zhang X.Y."/>
            <person name="Comes H.P."/>
            <person name="Liu X.H."/>
            <person name="Li Y.G."/>
            <person name="Kettle C.J."/>
            <person name="Jalonen R."/>
            <person name="Gaisberger H."/>
            <person name="Ma Y.Z."/>
            <person name="Qiu Y.X."/>
        </authorList>
    </citation>
    <scope>NUCLEOTIDE SEQUENCE [LARGE SCALE GENOMIC DNA]</scope>
    <source>
        <strain evidence="7">Hangzhou</strain>
    </source>
</reference>
<organism evidence="7 8">
    <name type="scientific">Liquidambar formosana</name>
    <name type="common">Formosan gum</name>
    <dbReference type="NCBI Taxonomy" id="63359"/>
    <lineage>
        <taxon>Eukaryota</taxon>
        <taxon>Viridiplantae</taxon>
        <taxon>Streptophyta</taxon>
        <taxon>Embryophyta</taxon>
        <taxon>Tracheophyta</taxon>
        <taxon>Spermatophyta</taxon>
        <taxon>Magnoliopsida</taxon>
        <taxon>eudicotyledons</taxon>
        <taxon>Gunneridae</taxon>
        <taxon>Pentapetalae</taxon>
        <taxon>Saxifragales</taxon>
        <taxon>Altingiaceae</taxon>
        <taxon>Liquidambar</taxon>
    </lineage>
</organism>
<evidence type="ECO:0000313" key="8">
    <source>
        <dbReference type="Proteomes" id="UP001415857"/>
    </source>
</evidence>